<dbReference type="RefSeq" id="WP_379750579.1">
    <property type="nucleotide sequence ID" value="NZ_JBHTCP010000049.1"/>
</dbReference>
<gene>
    <name evidence="4" type="ORF">ACFQPF_15340</name>
</gene>
<feature type="transmembrane region" description="Helical" evidence="3">
    <location>
        <begin position="12"/>
        <end position="30"/>
    </location>
</feature>
<dbReference type="EMBL" id="JBHTCP010000049">
    <property type="protein sequence ID" value="MFC7373013.1"/>
    <property type="molecule type" value="Genomic_DNA"/>
</dbReference>
<evidence type="ECO:0000256" key="1">
    <source>
        <dbReference type="ARBA" id="ARBA00004241"/>
    </source>
</evidence>
<evidence type="ECO:0000313" key="5">
    <source>
        <dbReference type="Proteomes" id="UP001596549"/>
    </source>
</evidence>
<name>A0ABW2NVP1_9BACL</name>
<organism evidence="4 5">
    <name type="scientific">Fictibacillus iocasae</name>
    <dbReference type="NCBI Taxonomy" id="2715437"/>
    <lineage>
        <taxon>Bacteria</taxon>
        <taxon>Bacillati</taxon>
        <taxon>Bacillota</taxon>
        <taxon>Bacilli</taxon>
        <taxon>Bacillales</taxon>
        <taxon>Fictibacillaceae</taxon>
        <taxon>Fictibacillus</taxon>
    </lineage>
</organism>
<comment type="subcellular location">
    <subcellularLocation>
        <location evidence="1">Cell surface</location>
    </subcellularLocation>
</comment>
<proteinExistence type="predicted"/>
<evidence type="ECO:0000313" key="4">
    <source>
        <dbReference type="EMBL" id="MFC7373013.1"/>
    </source>
</evidence>
<dbReference type="InterPro" id="IPR012902">
    <property type="entry name" value="N_methyl_site"/>
</dbReference>
<evidence type="ECO:0000256" key="3">
    <source>
        <dbReference type="SAM" id="Phobius"/>
    </source>
</evidence>
<protein>
    <submittedName>
        <fullName evidence="4">Prepilin-type N-terminal cleavage/methylation domain-containing protein</fullName>
    </submittedName>
</protein>
<evidence type="ECO:0000256" key="2">
    <source>
        <dbReference type="ARBA" id="ARBA00023287"/>
    </source>
</evidence>
<dbReference type="NCBIfam" id="TIGR02532">
    <property type="entry name" value="IV_pilin_GFxxxE"/>
    <property type="match status" value="1"/>
</dbReference>
<reference evidence="5" key="1">
    <citation type="journal article" date="2019" name="Int. J. Syst. Evol. Microbiol.">
        <title>The Global Catalogue of Microorganisms (GCM) 10K type strain sequencing project: providing services to taxonomists for standard genome sequencing and annotation.</title>
        <authorList>
            <consortium name="The Broad Institute Genomics Platform"/>
            <consortium name="The Broad Institute Genome Sequencing Center for Infectious Disease"/>
            <person name="Wu L."/>
            <person name="Ma J."/>
        </authorList>
    </citation>
    <scope>NUCLEOTIDE SEQUENCE [LARGE SCALE GENOMIC DNA]</scope>
    <source>
        <strain evidence="5">NBRC 106396</strain>
    </source>
</reference>
<keyword evidence="5" id="KW-1185">Reference proteome</keyword>
<dbReference type="Proteomes" id="UP001596549">
    <property type="component" value="Unassembled WGS sequence"/>
</dbReference>
<sequence length="137" mass="15035">MLSEKGFSLLEVLLSLTILSIAFLAVSGFFQQSQQVSTDNNNKLVAVNLARMTLDRLQQSPTSYGVQPPFKNNYNRTTCGSDTTCQGAFAEKINSKDYEITISAAAADTTLKLLPVTVTVKQEDIVTSVEGFVRYEK</sequence>
<keyword evidence="3" id="KW-1133">Transmembrane helix</keyword>
<dbReference type="Pfam" id="PF07963">
    <property type="entry name" value="N_methyl"/>
    <property type="match status" value="1"/>
</dbReference>
<keyword evidence="3" id="KW-0812">Transmembrane</keyword>
<keyword evidence="2" id="KW-0178">Competence</keyword>
<comment type="caution">
    <text evidence="4">The sequence shown here is derived from an EMBL/GenBank/DDBJ whole genome shotgun (WGS) entry which is preliminary data.</text>
</comment>
<accession>A0ABW2NVP1</accession>
<dbReference type="PROSITE" id="PS00409">
    <property type="entry name" value="PROKAR_NTER_METHYL"/>
    <property type="match status" value="1"/>
</dbReference>
<keyword evidence="3" id="KW-0472">Membrane</keyword>